<evidence type="ECO:0000256" key="1">
    <source>
        <dbReference type="SAM" id="SignalP"/>
    </source>
</evidence>
<proteinExistence type="predicted"/>
<dbReference type="GO" id="GO:0016787">
    <property type="term" value="F:hydrolase activity"/>
    <property type="evidence" value="ECO:0007669"/>
    <property type="project" value="UniProtKB-ARBA"/>
</dbReference>
<keyword evidence="1" id="KW-0732">Signal</keyword>
<comment type="caution">
    <text evidence="2">The sequence shown here is derived from an EMBL/GenBank/DDBJ whole genome shotgun (WGS) entry which is preliminary data.</text>
</comment>
<dbReference type="HOGENOM" id="CLU_078712_0_0_10"/>
<protein>
    <submittedName>
        <fullName evidence="2">Type I phosphodiesterase / nucleotide pyrophosphatase</fullName>
    </submittedName>
</protein>
<sequence length="298" mass="33301">MKRIIICLFLLSAVMPNLAAKPKAKHVLMIAIDGWASWAFQQADHVPNMHNLMENGCYTMKKRSMLPSASAINWATTFMGISTEMHGYTQWNSRKPEIPPVEVNSRGICPTIYSIIREQKPTVETGCICDWDVIPYLIDSTTVSYHEYTLSPGNACEPLTQKAISYIKAKKPDFFTVYYAGLDETGHIKGWGTPEYFAFMQRIDTCIGQLVQALKDAGIYDDTVIMITSDHGGKDKGHGGLSLEEMLTPYIICGKNVKKGGEFKEVMMQFDVPATVAYILGVTPPQSWIGRPVKQVFK</sequence>
<evidence type="ECO:0000313" key="3">
    <source>
        <dbReference type="Proteomes" id="UP000005580"/>
    </source>
</evidence>
<dbReference type="eggNOG" id="COG1524">
    <property type="taxonomic scope" value="Bacteria"/>
</dbReference>
<name>E7RMZ2_9BACT</name>
<dbReference type="Pfam" id="PF01663">
    <property type="entry name" value="Phosphodiest"/>
    <property type="match status" value="1"/>
</dbReference>
<dbReference type="CDD" id="cd00016">
    <property type="entry name" value="ALP_like"/>
    <property type="match status" value="1"/>
</dbReference>
<organism evidence="2 3">
    <name type="scientific">Hoylesella oralis ATCC 33269</name>
    <dbReference type="NCBI Taxonomy" id="873533"/>
    <lineage>
        <taxon>Bacteria</taxon>
        <taxon>Pseudomonadati</taxon>
        <taxon>Bacteroidota</taxon>
        <taxon>Bacteroidia</taxon>
        <taxon>Bacteroidales</taxon>
        <taxon>Prevotellaceae</taxon>
        <taxon>Hoylesella</taxon>
    </lineage>
</organism>
<dbReference type="InterPro" id="IPR002591">
    <property type="entry name" value="Phosphodiest/P_Trfase"/>
</dbReference>
<dbReference type="STRING" id="28134.SAMN05444288_0377"/>
<dbReference type="InterPro" id="IPR017850">
    <property type="entry name" value="Alkaline_phosphatase_core_sf"/>
</dbReference>
<dbReference type="Proteomes" id="UP000005580">
    <property type="component" value="Unassembled WGS sequence"/>
</dbReference>
<evidence type="ECO:0000313" key="2">
    <source>
        <dbReference type="EMBL" id="EFZ38123.1"/>
    </source>
</evidence>
<keyword evidence="3" id="KW-1185">Reference proteome</keyword>
<dbReference type="RefSeq" id="WP_004369195.1">
    <property type="nucleotide sequence ID" value="NZ_GL833119.1"/>
</dbReference>
<dbReference type="PANTHER" id="PTHR10151:SF120">
    <property type="entry name" value="BIS(5'-ADENOSYL)-TRIPHOSPHATASE"/>
    <property type="match status" value="1"/>
</dbReference>
<feature type="chain" id="PRO_5003224071" evidence="1">
    <location>
        <begin position="20"/>
        <end position="298"/>
    </location>
</feature>
<dbReference type="SUPFAM" id="SSF53649">
    <property type="entry name" value="Alkaline phosphatase-like"/>
    <property type="match status" value="1"/>
</dbReference>
<dbReference type="Gene3D" id="3.40.720.10">
    <property type="entry name" value="Alkaline Phosphatase, subunit A"/>
    <property type="match status" value="1"/>
</dbReference>
<reference evidence="2" key="1">
    <citation type="submission" date="2011-01" db="EMBL/GenBank/DDBJ databases">
        <authorList>
            <person name="Muzny D."/>
            <person name="Qin X."/>
            <person name="Buhay C."/>
            <person name="Dugan-Rocha S."/>
            <person name="Ding Y."/>
            <person name="Chen G."/>
            <person name="Hawes A."/>
            <person name="Holder M."/>
            <person name="Jhangiani S."/>
            <person name="Johnson A."/>
            <person name="Khan Z."/>
            <person name="Li Z."/>
            <person name="Liu W."/>
            <person name="Liu X."/>
            <person name="Perez L."/>
            <person name="Shen H."/>
            <person name="Wang Q."/>
            <person name="Watt J."/>
            <person name="Xi L."/>
            <person name="Xin Y."/>
            <person name="Zhou J."/>
            <person name="Deng J."/>
            <person name="Jiang H."/>
            <person name="Liu Y."/>
            <person name="Qu J."/>
            <person name="Song X.-Z."/>
            <person name="Zhang L."/>
            <person name="Villasana D."/>
            <person name="Johnson A."/>
            <person name="Liu J."/>
            <person name="Liyanage D."/>
            <person name="Lorensuhewa L."/>
            <person name="Robinson T."/>
            <person name="Song A."/>
            <person name="Song B.-B."/>
            <person name="Dinh H."/>
            <person name="Thornton R."/>
            <person name="Coyle M."/>
            <person name="Francisco L."/>
            <person name="Jackson L."/>
            <person name="Javaid M."/>
            <person name="Korchina V."/>
            <person name="Kovar C."/>
            <person name="Mata R."/>
            <person name="Mathew T."/>
            <person name="Ngo R."/>
            <person name="Nguyen L."/>
            <person name="Nguyen N."/>
            <person name="Okwuonu G."/>
            <person name="Ongeri F."/>
            <person name="Pham C."/>
            <person name="Simmons D."/>
            <person name="Wilczek-Boney K."/>
            <person name="Hale W."/>
            <person name="Jakkamsetti A."/>
            <person name="Pham P."/>
            <person name="Ruth R."/>
            <person name="San Lucas F."/>
            <person name="Warren J."/>
            <person name="Zhang J."/>
            <person name="Zhao Z."/>
            <person name="Zhou C."/>
            <person name="Zhu D."/>
            <person name="Lee S."/>
            <person name="Bess C."/>
            <person name="Blankenburg K."/>
            <person name="Forbes L."/>
            <person name="Fu Q."/>
            <person name="Gubbala S."/>
            <person name="Hirani K."/>
            <person name="Jayaseelan J.C."/>
            <person name="Lara F."/>
            <person name="Munidasa M."/>
            <person name="Palculict T."/>
            <person name="Patil S."/>
            <person name="Pu L.-L."/>
            <person name="Saada N."/>
            <person name="Tang L."/>
            <person name="Weissenberger G."/>
            <person name="Zhu Y."/>
            <person name="Hemphill L."/>
            <person name="Shang Y."/>
            <person name="Youmans B."/>
            <person name="Ayvaz T."/>
            <person name="Ross M."/>
            <person name="Santibanez J."/>
            <person name="Aqrawi P."/>
            <person name="Gross S."/>
            <person name="Joshi V."/>
            <person name="Fowler G."/>
            <person name="Nazareth L."/>
            <person name="Reid J."/>
            <person name="Worley K."/>
            <person name="Petrosino J."/>
            <person name="Highlander S."/>
            <person name="Gibbs R."/>
        </authorList>
    </citation>
    <scope>NUCLEOTIDE SEQUENCE [LARGE SCALE GENOMIC DNA]</scope>
    <source>
        <strain evidence="2">ATCC 33269</strain>
    </source>
</reference>
<dbReference type="PANTHER" id="PTHR10151">
    <property type="entry name" value="ECTONUCLEOTIDE PYROPHOSPHATASE/PHOSPHODIESTERASE"/>
    <property type="match status" value="1"/>
</dbReference>
<accession>E7RMZ2</accession>
<dbReference type="AlphaFoldDB" id="E7RMZ2"/>
<dbReference type="EMBL" id="AEPE02000002">
    <property type="protein sequence ID" value="EFZ38123.1"/>
    <property type="molecule type" value="Genomic_DNA"/>
</dbReference>
<feature type="signal peptide" evidence="1">
    <location>
        <begin position="1"/>
        <end position="19"/>
    </location>
</feature>
<gene>
    <name evidence="2" type="ORF">HMPREF0663_10492</name>
</gene>